<name>A0A7C9RPS4_9PSEU</name>
<keyword evidence="4" id="KW-0347">Helicase</keyword>
<dbReference type="GO" id="GO:0016787">
    <property type="term" value="F:hydrolase activity"/>
    <property type="evidence" value="ECO:0007669"/>
    <property type="project" value="UniProtKB-KW"/>
</dbReference>
<comment type="caution">
    <text evidence="4">The sequence shown here is derived from an EMBL/GenBank/DDBJ whole genome shotgun (WGS) entry which is preliminary data.</text>
</comment>
<evidence type="ECO:0000313" key="4">
    <source>
        <dbReference type="EMBL" id="NGY60391.1"/>
    </source>
</evidence>
<dbReference type="Gene3D" id="3.40.50.300">
    <property type="entry name" value="P-loop containing nucleotide triphosphate hydrolases"/>
    <property type="match status" value="1"/>
</dbReference>
<dbReference type="InterPro" id="IPR014001">
    <property type="entry name" value="Helicase_ATP-bd"/>
</dbReference>
<feature type="domain" description="Helicase ATP-binding" evidence="2">
    <location>
        <begin position="160"/>
        <end position="306"/>
    </location>
</feature>
<dbReference type="SMART" id="SM00487">
    <property type="entry name" value="DEXDc"/>
    <property type="match status" value="1"/>
</dbReference>
<evidence type="ECO:0000259" key="2">
    <source>
        <dbReference type="PROSITE" id="PS51192"/>
    </source>
</evidence>
<dbReference type="SUPFAM" id="SSF52540">
    <property type="entry name" value="P-loop containing nucleoside triphosphate hydrolases"/>
    <property type="match status" value="2"/>
</dbReference>
<dbReference type="InterPro" id="IPR049730">
    <property type="entry name" value="SNF2/RAD54-like_C"/>
</dbReference>
<dbReference type="Proteomes" id="UP000481360">
    <property type="component" value="Unassembled WGS sequence"/>
</dbReference>
<keyword evidence="4" id="KW-0547">Nucleotide-binding</keyword>
<protein>
    <submittedName>
        <fullName evidence="4">DEAD/DEAH box helicase</fullName>
    </submittedName>
</protein>
<dbReference type="AlphaFoldDB" id="A0A7C9RPS4"/>
<dbReference type="PANTHER" id="PTHR45766:SF6">
    <property type="entry name" value="SWI_SNF-RELATED MATRIX-ASSOCIATED ACTIN-DEPENDENT REGULATOR OF CHROMATIN SUBFAMILY A-LIKE PROTEIN 1"/>
    <property type="match status" value="1"/>
</dbReference>
<sequence>MQLGRWDIGRVSAIQSSRVRIEYFESIAEPIAETVDALVQDCQPVMLPVGARVFWCDPDTHDWTAGRVTARQGESYFVRFPNSGEDRRVSGSDLRVRWNRPVQDPLHVLTAGGSEPWFFRQARMPMLNALVRQRAACANVPAFLSSAVELFPHQVQASLTVLSDPVQRYLLADEVGLGKTVEAGFVVRQTLIDNPLAKITILAPDVLRRQWIRELTGKFFTDDFPRAEIRVVAHENPTGWAKHKNSDLLVVDEAHALVQGGDPNSSPYRELAPLAHTAERLLLLSATPITSNLITHLGLLHLLDPDVYRWEDRAAFEARYALRAELADVVYAIDADWPPLLSMNIDRVRAVLPEDKRVEELGAAVLSLLTLDGDLADIADEDELKLRVDELRGHISETYRLHRRTIRHRRSQVLADRADSDFVPYEVRGRELPRRLTIESPADERIQEILEEWRTGTRSALLDMGIEDEDASYAQVYGILMSRSGVSGRDLLEILRLRVEHVEPSIDLDPVDRGLLTFPPVLAHEPDILCAVEEAVAESGVIAFEPVTKALLSVLPQHRKMIAFCGGGALADDLAAHLRARFPKAPMFRHTRSMAAEDAEESVTSWRDAASGLLVCDDSGEDGLNLQVADAAIHLRLPWSPNRLEQRLGRVDRFVESGRNTPHGPAVHYVVLPLDGELAATTSWLELLCRGYRIFDTSVSTLQDAISQGLGFVWRRALDVGPDGLVDCAEQVERALKEASIEIDKMDMLESIHHSVTYSDDVANAMSELETDWHKIRDAVLGYTSDKNGGINIRRLERSIDGRRVEVFDIAGSKPRVDPSILRVARSRFGEDSGKGVFNRSVAVQPPGRRIFRIGNPVVDLLAHVIDNDDRGQATCVVRIDPRRQEEEPGIYFGFDFLVEADLRAAIACVPDAPSAVPALRRRADRLFAPFTMRVWVEAEEDCAVADPEATRWLERPLDPRRDHDITGRKLDELIGLLGGWAGFRKTGVEAQHLARVHLAETAKLTELSAAALGRAKAGLRVMQAQAKARALAGRLVNDEETMVLDNALTSALADGVSDPSARVVAAMCVVRTGIPGQARGF</sequence>
<dbReference type="InterPro" id="IPR027417">
    <property type="entry name" value="P-loop_NTPase"/>
</dbReference>
<gene>
    <name evidence="4" type="ORF">G7043_15790</name>
</gene>
<dbReference type="CDD" id="cd18793">
    <property type="entry name" value="SF2_C_SNF"/>
    <property type="match status" value="1"/>
</dbReference>
<keyword evidence="1" id="KW-0378">Hydrolase</keyword>
<organism evidence="4 5">
    <name type="scientific">Lentzea alba</name>
    <dbReference type="NCBI Taxonomy" id="2714351"/>
    <lineage>
        <taxon>Bacteria</taxon>
        <taxon>Bacillati</taxon>
        <taxon>Actinomycetota</taxon>
        <taxon>Actinomycetes</taxon>
        <taxon>Pseudonocardiales</taxon>
        <taxon>Pseudonocardiaceae</taxon>
        <taxon>Lentzea</taxon>
    </lineage>
</organism>
<dbReference type="InterPro" id="IPR038718">
    <property type="entry name" value="SNF2-like_sf"/>
</dbReference>
<dbReference type="Pfam" id="PF00271">
    <property type="entry name" value="Helicase_C"/>
    <property type="match status" value="1"/>
</dbReference>
<proteinExistence type="predicted"/>
<dbReference type="PROSITE" id="PS51192">
    <property type="entry name" value="HELICASE_ATP_BIND_1"/>
    <property type="match status" value="1"/>
</dbReference>
<keyword evidence="5" id="KW-1185">Reference proteome</keyword>
<accession>A0A7C9RPS4</accession>
<feature type="domain" description="Helicase C-terminal" evidence="3">
    <location>
        <begin position="546"/>
        <end position="710"/>
    </location>
</feature>
<dbReference type="GO" id="GO:0004386">
    <property type="term" value="F:helicase activity"/>
    <property type="evidence" value="ECO:0007669"/>
    <property type="project" value="UniProtKB-KW"/>
</dbReference>
<dbReference type="PANTHER" id="PTHR45766">
    <property type="entry name" value="DNA ANNEALING HELICASE AND ENDONUCLEASE ZRANB3 FAMILY MEMBER"/>
    <property type="match status" value="1"/>
</dbReference>
<evidence type="ECO:0000313" key="5">
    <source>
        <dbReference type="Proteomes" id="UP000481360"/>
    </source>
</evidence>
<evidence type="ECO:0000256" key="1">
    <source>
        <dbReference type="ARBA" id="ARBA00022801"/>
    </source>
</evidence>
<keyword evidence="4" id="KW-0067">ATP-binding</keyword>
<evidence type="ECO:0000259" key="3">
    <source>
        <dbReference type="PROSITE" id="PS51194"/>
    </source>
</evidence>
<dbReference type="SMART" id="SM00490">
    <property type="entry name" value="HELICc"/>
    <property type="match status" value="1"/>
</dbReference>
<dbReference type="PROSITE" id="PS51194">
    <property type="entry name" value="HELICASE_CTER"/>
    <property type="match status" value="1"/>
</dbReference>
<dbReference type="InterPro" id="IPR001650">
    <property type="entry name" value="Helicase_C-like"/>
</dbReference>
<dbReference type="NCBIfam" id="NF041062">
    <property type="entry name" value="DpdE"/>
    <property type="match status" value="1"/>
</dbReference>
<dbReference type="EMBL" id="JAAMPJ010000004">
    <property type="protein sequence ID" value="NGY60391.1"/>
    <property type="molecule type" value="Genomic_DNA"/>
</dbReference>
<dbReference type="RefSeq" id="WP_166046433.1">
    <property type="nucleotide sequence ID" value="NZ_JAAMPJ010000004.1"/>
</dbReference>
<reference evidence="4 5" key="1">
    <citation type="submission" date="2020-03" db="EMBL/GenBank/DDBJ databases">
        <title>Isolation and identification of active actinomycetes.</title>
        <authorList>
            <person name="Sun X."/>
        </authorList>
    </citation>
    <scope>NUCLEOTIDE SEQUENCE [LARGE SCALE GENOMIC DNA]</scope>
    <source>
        <strain evidence="4 5">NEAU-D13</strain>
    </source>
</reference>
<dbReference type="Gene3D" id="3.40.50.10810">
    <property type="entry name" value="Tandem AAA-ATPase domain"/>
    <property type="match status" value="2"/>
</dbReference>